<dbReference type="RefSeq" id="WP_200612754.1">
    <property type="nucleotide sequence ID" value="NZ_JAEHHL010000012.1"/>
</dbReference>
<dbReference type="PROSITE" id="PS51257">
    <property type="entry name" value="PROKAR_LIPOPROTEIN"/>
    <property type="match status" value="1"/>
</dbReference>
<comment type="caution">
    <text evidence="3">The sequence shown here is derived from an EMBL/GenBank/DDBJ whole genome shotgun (WGS) entry which is preliminary data.</text>
</comment>
<dbReference type="EMBL" id="JAEHHL010000012">
    <property type="protein sequence ID" value="MBK0400927.1"/>
    <property type="molecule type" value="Genomic_DNA"/>
</dbReference>
<keyword evidence="4" id="KW-1185">Reference proteome</keyword>
<dbReference type="InterPro" id="IPR021395">
    <property type="entry name" value="DUF3035"/>
</dbReference>
<keyword evidence="2" id="KW-0732">Signal</keyword>
<evidence type="ECO:0000313" key="4">
    <source>
        <dbReference type="Proteomes" id="UP000655420"/>
    </source>
</evidence>
<evidence type="ECO:0000256" key="1">
    <source>
        <dbReference type="SAM" id="MobiDB-lite"/>
    </source>
</evidence>
<protein>
    <submittedName>
        <fullName evidence="3">DUF3035 domain-containing protein</fullName>
    </submittedName>
</protein>
<name>A0A8J7MB15_9RHOB</name>
<evidence type="ECO:0000313" key="3">
    <source>
        <dbReference type="EMBL" id="MBK0400927.1"/>
    </source>
</evidence>
<feature type="region of interest" description="Disordered" evidence="1">
    <location>
        <begin position="56"/>
        <end position="88"/>
    </location>
</feature>
<feature type="signal peptide" evidence="2">
    <location>
        <begin position="1"/>
        <end position="21"/>
    </location>
</feature>
<accession>A0A8J7MB15</accession>
<evidence type="ECO:0000256" key="2">
    <source>
        <dbReference type="SAM" id="SignalP"/>
    </source>
</evidence>
<feature type="compositionally biased region" description="Pro residues" evidence="1">
    <location>
        <begin position="63"/>
        <end position="80"/>
    </location>
</feature>
<dbReference type="Pfam" id="PF11233">
    <property type="entry name" value="DUF3035"/>
    <property type="match status" value="1"/>
</dbReference>
<feature type="chain" id="PRO_5035290866" evidence="2">
    <location>
        <begin position="22"/>
        <end position="237"/>
    </location>
</feature>
<organism evidence="3 4">
    <name type="scientific">Thermohalobaculum xanthum</name>
    <dbReference type="NCBI Taxonomy" id="2753746"/>
    <lineage>
        <taxon>Bacteria</taxon>
        <taxon>Pseudomonadati</taxon>
        <taxon>Pseudomonadota</taxon>
        <taxon>Alphaproteobacteria</taxon>
        <taxon>Rhodobacterales</taxon>
        <taxon>Paracoccaceae</taxon>
        <taxon>Thermohalobaculum</taxon>
    </lineage>
</organism>
<feature type="region of interest" description="Disordered" evidence="1">
    <location>
        <begin position="186"/>
        <end position="237"/>
    </location>
</feature>
<sequence>MTFRRRPPLGAALAAALAVLAGCNSFGDPIEAIGGRRPAPDEFKVLPRKPLVVPATVAQPGVQPGPLPTPEPGKPSPLDPNPQREAEVALMGREDAGPWPTTTTSLSAGEAALLSAADVAAGGSDIRVQLETDRQAAADAKENEPYEPPTLLELFGFGDDEEDEIDPAVALDAITESQRLQREGLLAPNDPLASAATEGGNEIFETGAPPNNPDIYYESLDRRPANPLTGNNPPAFD</sequence>
<proteinExistence type="predicted"/>
<dbReference type="AlphaFoldDB" id="A0A8J7MB15"/>
<reference evidence="3" key="1">
    <citation type="submission" date="2020-12" db="EMBL/GenBank/DDBJ databases">
        <title>Bacterial taxonomy.</title>
        <authorList>
            <person name="Pan X."/>
        </authorList>
    </citation>
    <scope>NUCLEOTIDE SEQUENCE</scope>
    <source>
        <strain evidence="3">M0105</strain>
    </source>
</reference>
<gene>
    <name evidence="3" type="ORF">H0I76_17140</name>
</gene>
<dbReference type="Proteomes" id="UP000655420">
    <property type="component" value="Unassembled WGS sequence"/>
</dbReference>
<feature type="compositionally biased region" description="Polar residues" evidence="1">
    <location>
        <begin position="228"/>
        <end position="237"/>
    </location>
</feature>